<dbReference type="EMBL" id="BPQO01000005">
    <property type="protein sequence ID" value="GJD87943.1"/>
    <property type="molecule type" value="Genomic_DNA"/>
</dbReference>
<organism evidence="1 2">
    <name type="scientific">Methylobacterium hispanicum</name>
    <dbReference type="NCBI Taxonomy" id="270350"/>
    <lineage>
        <taxon>Bacteria</taxon>
        <taxon>Pseudomonadati</taxon>
        <taxon>Pseudomonadota</taxon>
        <taxon>Alphaproteobacteria</taxon>
        <taxon>Hyphomicrobiales</taxon>
        <taxon>Methylobacteriaceae</taxon>
        <taxon>Methylobacterium</taxon>
    </lineage>
</organism>
<sequence length="168" mass="18572">MARPASVPGLLEEFRTFLEERCVAYEQGGQAAPTLPATRGGKVNVRGLMREFHRWGEDRGVPVPATAWQYVYAERDWSGEIDVAAKAQGLAPTTATDAGTADDAAQKRIARLAKDAKDQTEGHALAKARVVRLERQLAERDAEIKRLRERFSLMQRTGAILRTGDVIE</sequence>
<evidence type="ECO:0000313" key="2">
    <source>
        <dbReference type="Proteomes" id="UP001055247"/>
    </source>
</evidence>
<dbReference type="AlphaFoldDB" id="A0AAV4ZIC7"/>
<gene>
    <name evidence="1" type="ORF">BHAOGJBA_1450</name>
</gene>
<reference evidence="1" key="1">
    <citation type="journal article" date="2016" name="Front. Microbiol.">
        <title>Genome Sequence of the Piezophilic, Mesophilic Sulfate-Reducing Bacterium Desulfovibrio indicus J2T.</title>
        <authorList>
            <person name="Cao J."/>
            <person name="Maignien L."/>
            <person name="Shao Z."/>
            <person name="Alain K."/>
            <person name="Jebbar M."/>
        </authorList>
    </citation>
    <scope>NUCLEOTIDE SEQUENCE</scope>
    <source>
        <strain evidence="1">DSM 16372</strain>
    </source>
</reference>
<comment type="caution">
    <text evidence="1">The sequence shown here is derived from an EMBL/GenBank/DDBJ whole genome shotgun (WGS) entry which is preliminary data.</text>
</comment>
<dbReference type="Proteomes" id="UP001055247">
    <property type="component" value="Unassembled WGS sequence"/>
</dbReference>
<name>A0AAV4ZIC7_9HYPH</name>
<accession>A0AAV4ZIC7</accession>
<proteinExistence type="predicted"/>
<protein>
    <recommendedName>
        <fullName evidence="3">KfrA N-terminal DNA-binding domain-containing protein</fullName>
    </recommendedName>
</protein>
<evidence type="ECO:0000313" key="1">
    <source>
        <dbReference type="EMBL" id="GJD87943.1"/>
    </source>
</evidence>
<keyword evidence="2" id="KW-1185">Reference proteome</keyword>
<evidence type="ECO:0008006" key="3">
    <source>
        <dbReference type="Google" id="ProtNLM"/>
    </source>
</evidence>
<dbReference type="RefSeq" id="WP_066926553.1">
    <property type="nucleotide sequence ID" value="NZ_BPQO01000005.1"/>
</dbReference>
<reference evidence="1" key="2">
    <citation type="submission" date="2021-08" db="EMBL/GenBank/DDBJ databases">
        <authorList>
            <person name="Tani A."/>
            <person name="Ola A."/>
            <person name="Ogura Y."/>
            <person name="Katsura K."/>
            <person name="Hayashi T."/>
        </authorList>
    </citation>
    <scope>NUCLEOTIDE SEQUENCE</scope>
    <source>
        <strain evidence="1">DSM 16372</strain>
    </source>
</reference>